<evidence type="ECO:0000256" key="1">
    <source>
        <dbReference type="SAM" id="MobiDB-lite"/>
    </source>
</evidence>
<reference evidence="2 3" key="2">
    <citation type="submission" date="2018-11" db="EMBL/GenBank/DDBJ databases">
        <authorList>
            <consortium name="Pathogen Informatics"/>
        </authorList>
    </citation>
    <scope>NUCLEOTIDE SEQUENCE [LARGE SCALE GENOMIC DNA]</scope>
    <source>
        <strain evidence="2 3">Costa Rica</strain>
    </source>
</reference>
<keyword evidence="3" id="KW-1185">Reference proteome</keyword>
<dbReference type="WBParaSite" id="ACOC_0000965201-mRNA-1">
    <property type="protein sequence ID" value="ACOC_0000965201-mRNA-1"/>
    <property type="gene ID" value="ACOC_0000965201"/>
</dbReference>
<name>A0A0R3PUP5_ANGCS</name>
<reference evidence="4" key="1">
    <citation type="submission" date="2017-02" db="UniProtKB">
        <authorList>
            <consortium name="WormBaseParasite"/>
        </authorList>
    </citation>
    <scope>IDENTIFICATION</scope>
</reference>
<feature type="region of interest" description="Disordered" evidence="1">
    <location>
        <begin position="74"/>
        <end position="94"/>
    </location>
</feature>
<gene>
    <name evidence="2" type="ORF">ACOC_LOCUS9653</name>
</gene>
<sequence length="94" mass="10140">MSAICEEDESVEKIILPESYSCQSSNNSLSNSSLRAPDEVVQACDTAVANGHAEANGTYFDLLNNEEEERLLNDLSPVHMVDNRPRSGAAGSPK</sequence>
<proteinExistence type="predicted"/>
<evidence type="ECO:0000313" key="3">
    <source>
        <dbReference type="Proteomes" id="UP000267027"/>
    </source>
</evidence>
<evidence type="ECO:0000313" key="2">
    <source>
        <dbReference type="EMBL" id="VDM61238.1"/>
    </source>
</evidence>
<accession>A0A0R3PUP5</accession>
<dbReference type="EMBL" id="UYYA01004331">
    <property type="protein sequence ID" value="VDM61238.1"/>
    <property type="molecule type" value="Genomic_DNA"/>
</dbReference>
<organism evidence="4">
    <name type="scientific">Angiostrongylus costaricensis</name>
    <name type="common">Nematode worm</name>
    <dbReference type="NCBI Taxonomy" id="334426"/>
    <lineage>
        <taxon>Eukaryota</taxon>
        <taxon>Metazoa</taxon>
        <taxon>Ecdysozoa</taxon>
        <taxon>Nematoda</taxon>
        <taxon>Chromadorea</taxon>
        <taxon>Rhabditida</taxon>
        <taxon>Rhabditina</taxon>
        <taxon>Rhabditomorpha</taxon>
        <taxon>Strongyloidea</taxon>
        <taxon>Metastrongylidae</taxon>
        <taxon>Angiostrongylus</taxon>
    </lineage>
</organism>
<evidence type="ECO:0000313" key="4">
    <source>
        <dbReference type="WBParaSite" id="ACOC_0000965201-mRNA-1"/>
    </source>
</evidence>
<dbReference type="OMA" id="EANGTYF"/>
<protein>
    <submittedName>
        <fullName evidence="2 4">Uncharacterized protein</fullName>
    </submittedName>
</protein>
<dbReference type="Proteomes" id="UP000267027">
    <property type="component" value="Unassembled WGS sequence"/>
</dbReference>
<dbReference type="AlphaFoldDB" id="A0A0R3PUP5"/>